<feature type="compositionally biased region" description="Polar residues" evidence="1">
    <location>
        <begin position="479"/>
        <end position="488"/>
    </location>
</feature>
<evidence type="ECO:0000256" key="2">
    <source>
        <dbReference type="SAM" id="Phobius"/>
    </source>
</evidence>
<dbReference type="OrthoDB" id="10033661at2759"/>
<keyword evidence="4" id="KW-1185">Reference proteome</keyword>
<dbReference type="EMBL" id="UYYG01001192">
    <property type="protein sequence ID" value="VDN59847.1"/>
    <property type="molecule type" value="Genomic_DNA"/>
</dbReference>
<organism evidence="3 4">
    <name type="scientific">Dracunculus medinensis</name>
    <name type="common">Guinea worm</name>
    <dbReference type="NCBI Taxonomy" id="318479"/>
    <lineage>
        <taxon>Eukaryota</taxon>
        <taxon>Metazoa</taxon>
        <taxon>Ecdysozoa</taxon>
        <taxon>Nematoda</taxon>
        <taxon>Chromadorea</taxon>
        <taxon>Rhabditida</taxon>
        <taxon>Spirurina</taxon>
        <taxon>Dracunculoidea</taxon>
        <taxon>Dracunculidae</taxon>
        <taxon>Dracunculus</taxon>
    </lineage>
</organism>
<keyword evidence="2" id="KW-1133">Transmembrane helix</keyword>
<feature type="compositionally biased region" description="Polar residues" evidence="1">
    <location>
        <begin position="304"/>
        <end position="317"/>
    </location>
</feature>
<proteinExistence type="predicted"/>
<keyword evidence="2" id="KW-0812">Transmembrane</keyword>
<reference evidence="3 4" key="1">
    <citation type="submission" date="2018-11" db="EMBL/GenBank/DDBJ databases">
        <authorList>
            <consortium name="Pathogen Informatics"/>
        </authorList>
    </citation>
    <scope>NUCLEOTIDE SEQUENCE [LARGE SCALE GENOMIC DNA]</scope>
</reference>
<dbReference type="PANTHER" id="PTHR21579:SF20">
    <property type="entry name" value="PROTEIN TINCAR"/>
    <property type="match status" value="1"/>
</dbReference>
<protein>
    <submittedName>
        <fullName evidence="3">Uncharacterized protein</fullName>
    </submittedName>
</protein>
<feature type="region of interest" description="Disordered" evidence="1">
    <location>
        <begin position="464"/>
        <end position="528"/>
    </location>
</feature>
<feature type="compositionally biased region" description="Low complexity" evidence="1">
    <location>
        <begin position="489"/>
        <end position="500"/>
    </location>
</feature>
<dbReference type="InterPro" id="IPR053291">
    <property type="entry name" value="Ommatidial_diff-associated"/>
</dbReference>
<feature type="transmembrane region" description="Helical" evidence="2">
    <location>
        <begin position="27"/>
        <end position="49"/>
    </location>
</feature>
<feature type="compositionally biased region" description="Low complexity" evidence="1">
    <location>
        <begin position="372"/>
        <end position="383"/>
    </location>
</feature>
<keyword evidence="2" id="KW-0472">Membrane</keyword>
<sequence length="628" mass="69964">MLVLIVVVKVPSIYALMVIFQHEEKPLLLSCIIIDIAYLFLWIIFWLILTLKREWNFKVIHQAHEIISLQSGHQTMANILLPSASDKNITDLKNALILMHGEQMYITDDPTVKQNILRYAQRGTTSDEIYWLRSNGAQSPSTRKIPFNENMKGTPEMNRLLGNSAMHRRCSDTNSSPTAAYQSITRSVVSSGMQAASNHHTYLDISKYNYDSGHIDDKNISNTFGTLQRNPRTEYMSSLNRQSNVQLKRKSSAQGSINSTFEHGRQAMHSDAYASIHKGSLRTMIPQTDTMAQRKIPTSKEEPISNSTYSNNRSPYDNNYSTYVKLPQQTRALHSQEVNNKQNSDQPLKNVGNVFGLQQMMNSQRNPSENEIPSSIGSIGASPVGETRLRTSISCRESSPYQRSTNLKLSSFTSHANDSNDSQKQLKQALNAPCTSIGWSQRFPQPSNQQSSVQWLINPAYNKASTGSTDSGQHEPCFSPTSTLTSQGSASNASNYSSHHTPVPNSPNTPQNTSGFVRQSGGANHYNFSDNSDLYGNVSNNSIINHQNCNTITVDEQELTLRAKDQKPLRNFISTGNTSVRHQIRVIQGSRQDSANYSLNSNETATENMRTGDGDNSTDTVDFATSIV</sequence>
<evidence type="ECO:0000313" key="3">
    <source>
        <dbReference type="EMBL" id="VDN59847.1"/>
    </source>
</evidence>
<gene>
    <name evidence="3" type="ORF">DME_LOCUS9820</name>
</gene>
<dbReference type="PANTHER" id="PTHR21579">
    <property type="entry name" value="PROTEIN TINCAR"/>
    <property type="match status" value="1"/>
</dbReference>
<evidence type="ECO:0000256" key="1">
    <source>
        <dbReference type="SAM" id="MobiDB-lite"/>
    </source>
</evidence>
<accession>A0A3P7QZI3</accession>
<feature type="region of interest" description="Disordered" evidence="1">
    <location>
        <begin position="364"/>
        <end position="388"/>
    </location>
</feature>
<dbReference type="AlphaFoldDB" id="A0A3P7QZI3"/>
<dbReference type="Proteomes" id="UP000274756">
    <property type="component" value="Unassembled WGS sequence"/>
</dbReference>
<feature type="region of interest" description="Disordered" evidence="1">
    <location>
        <begin position="291"/>
        <end position="317"/>
    </location>
</feature>
<evidence type="ECO:0000313" key="4">
    <source>
        <dbReference type="Proteomes" id="UP000274756"/>
    </source>
</evidence>
<name>A0A3P7QZI3_DRAME</name>
<feature type="compositionally biased region" description="Polar residues" evidence="1">
    <location>
        <begin position="506"/>
        <end position="517"/>
    </location>
</feature>